<keyword evidence="1" id="KW-0067">ATP-binding</keyword>
<keyword evidence="2" id="KW-1185">Reference proteome</keyword>
<sequence>MTNIQIMDRAADAVAPSLAREYTSPVPHVLQAASVMRHRVQGVLAAWGMPKTAAQEALLVISELVTEGILRGLPPVELRLSLRRDGVRTVMRVEVSDSGAALAPAWPVRVPRPDEHGCGSAVVKALAVRYGTDSRSGTVTRWADLPAF</sequence>
<accession>A0ABV6U4U2</accession>
<dbReference type="InterPro" id="IPR050267">
    <property type="entry name" value="Anti-sigma-factor_SerPK"/>
</dbReference>
<evidence type="ECO:0000313" key="1">
    <source>
        <dbReference type="EMBL" id="MFC0863469.1"/>
    </source>
</evidence>
<dbReference type="EMBL" id="JBHMQT010000032">
    <property type="protein sequence ID" value="MFC0863469.1"/>
    <property type="molecule type" value="Genomic_DNA"/>
</dbReference>
<dbReference type="InterPro" id="IPR036890">
    <property type="entry name" value="HATPase_C_sf"/>
</dbReference>
<dbReference type="PANTHER" id="PTHR35526:SF3">
    <property type="entry name" value="ANTI-SIGMA-F FACTOR RSBW"/>
    <property type="match status" value="1"/>
</dbReference>
<comment type="caution">
    <text evidence="1">The sequence shown here is derived from an EMBL/GenBank/DDBJ whole genome shotgun (WGS) entry which is preliminary data.</text>
</comment>
<dbReference type="Proteomes" id="UP001589870">
    <property type="component" value="Unassembled WGS sequence"/>
</dbReference>
<organism evidence="1 2">
    <name type="scientific">Sphaerimonospora cavernae</name>
    <dbReference type="NCBI Taxonomy" id="1740611"/>
    <lineage>
        <taxon>Bacteria</taxon>
        <taxon>Bacillati</taxon>
        <taxon>Actinomycetota</taxon>
        <taxon>Actinomycetes</taxon>
        <taxon>Streptosporangiales</taxon>
        <taxon>Streptosporangiaceae</taxon>
        <taxon>Sphaerimonospora</taxon>
    </lineage>
</organism>
<dbReference type="GO" id="GO:0005524">
    <property type="term" value="F:ATP binding"/>
    <property type="evidence" value="ECO:0007669"/>
    <property type="project" value="UniProtKB-KW"/>
</dbReference>
<dbReference type="Gene3D" id="3.30.565.10">
    <property type="entry name" value="Histidine kinase-like ATPase, C-terminal domain"/>
    <property type="match status" value="1"/>
</dbReference>
<dbReference type="RefSeq" id="WP_394301616.1">
    <property type="nucleotide sequence ID" value="NZ_JBHMQT010000032.1"/>
</dbReference>
<dbReference type="PANTHER" id="PTHR35526">
    <property type="entry name" value="ANTI-SIGMA-F FACTOR RSBW-RELATED"/>
    <property type="match status" value="1"/>
</dbReference>
<name>A0ABV6U4U2_9ACTN</name>
<reference evidence="1 2" key="1">
    <citation type="submission" date="2024-09" db="EMBL/GenBank/DDBJ databases">
        <authorList>
            <person name="Sun Q."/>
            <person name="Mori K."/>
        </authorList>
    </citation>
    <scope>NUCLEOTIDE SEQUENCE [LARGE SCALE GENOMIC DNA]</scope>
    <source>
        <strain evidence="1 2">TBRC 1851</strain>
    </source>
</reference>
<protein>
    <submittedName>
        <fullName evidence="1">ATP-binding protein</fullName>
    </submittedName>
</protein>
<keyword evidence="1" id="KW-0547">Nucleotide-binding</keyword>
<proteinExistence type="predicted"/>
<evidence type="ECO:0000313" key="2">
    <source>
        <dbReference type="Proteomes" id="UP001589870"/>
    </source>
</evidence>
<gene>
    <name evidence="1" type="ORF">ACFHYQ_14305</name>
</gene>